<gene>
    <name evidence="2" type="ORF">NDK47_21765</name>
</gene>
<sequence length="50" mass="5884">MFFSWYYEKLFSTFMALLPVLIMLAPFMIAELCKRFPGRGMSGKGESRQR</sequence>
<keyword evidence="1" id="KW-0812">Transmembrane</keyword>
<reference evidence="2" key="1">
    <citation type="submission" date="2022-06" db="EMBL/GenBank/DDBJ databases">
        <title>Genome sequencing of Brevibacillus sp. BB3-R1.</title>
        <authorList>
            <person name="Heo J."/>
            <person name="Lee D."/>
            <person name="Won M."/>
            <person name="Han B.-H."/>
            <person name="Hong S.-B."/>
            <person name="Kwon S.-W."/>
        </authorList>
    </citation>
    <scope>NUCLEOTIDE SEQUENCE</scope>
    <source>
        <strain evidence="2">BB3-R1</strain>
    </source>
</reference>
<keyword evidence="1" id="KW-0472">Membrane</keyword>
<organism evidence="2 3">
    <name type="scientific">Brevibacillus ruminantium</name>
    <dbReference type="NCBI Taxonomy" id="2950604"/>
    <lineage>
        <taxon>Bacteria</taxon>
        <taxon>Bacillati</taxon>
        <taxon>Bacillota</taxon>
        <taxon>Bacilli</taxon>
        <taxon>Bacillales</taxon>
        <taxon>Paenibacillaceae</taxon>
        <taxon>Brevibacillus</taxon>
    </lineage>
</organism>
<evidence type="ECO:0000256" key="1">
    <source>
        <dbReference type="SAM" id="Phobius"/>
    </source>
</evidence>
<proteinExistence type="predicted"/>
<dbReference type="Proteomes" id="UP001056500">
    <property type="component" value="Chromosome"/>
</dbReference>
<dbReference type="EMBL" id="CP098755">
    <property type="protein sequence ID" value="USG64726.1"/>
    <property type="molecule type" value="Genomic_DNA"/>
</dbReference>
<evidence type="ECO:0000313" key="2">
    <source>
        <dbReference type="EMBL" id="USG64726.1"/>
    </source>
</evidence>
<dbReference type="RefSeq" id="WP_251871837.1">
    <property type="nucleotide sequence ID" value="NZ_CP098755.1"/>
</dbReference>
<name>A0ABY4WCZ9_9BACL</name>
<keyword evidence="3" id="KW-1185">Reference proteome</keyword>
<evidence type="ECO:0000313" key="3">
    <source>
        <dbReference type="Proteomes" id="UP001056500"/>
    </source>
</evidence>
<accession>A0ABY4WCZ9</accession>
<feature type="transmembrane region" description="Helical" evidence="1">
    <location>
        <begin position="12"/>
        <end position="33"/>
    </location>
</feature>
<keyword evidence="1" id="KW-1133">Transmembrane helix</keyword>
<protein>
    <submittedName>
        <fullName evidence="2">Uncharacterized protein</fullName>
    </submittedName>
</protein>